<feature type="transmembrane region" description="Helical" evidence="8">
    <location>
        <begin position="245"/>
        <end position="266"/>
    </location>
</feature>
<evidence type="ECO:0000256" key="6">
    <source>
        <dbReference type="ARBA" id="ARBA00022989"/>
    </source>
</evidence>
<evidence type="ECO:0000256" key="2">
    <source>
        <dbReference type="ARBA" id="ARBA00004687"/>
    </source>
</evidence>
<evidence type="ECO:0000313" key="10">
    <source>
        <dbReference type="Proteomes" id="UP000695562"/>
    </source>
</evidence>
<feature type="transmembrane region" description="Helical" evidence="8">
    <location>
        <begin position="206"/>
        <end position="225"/>
    </location>
</feature>
<evidence type="ECO:0000256" key="4">
    <source>
        <dbReference type="ARBA" id="ARBA00022692"/>
    </source>
</evidence>
<name>A0A8J4PUT5_9MYCE</name>
<evidence type="ECO:0000256" key="1">
    <source>
        <dbReference type="ARBA" id="ARBA00004477"/>
    </source>
</evidence>
<feature type="transmembrane region" description="Helical" evidence="8">
    <location>
        <begin position="169"/>
        <end position="194"/>
    </location>
</feature>
<dbReference type="GO" id="GO:0006506">
    <property type="term" value="P:GPI anchor biosynthetic process"/>
    <property type="evidence" value="ECO:0007669"/>
    <property type="project" value="UniProtKB-UniPathway"/>
</dbReference>
<evidence type="ECO:0000256" key="3">
    <source>
        <dbReference type="ARBA" id="ARBA00022502"/>
    </source>
</evidence>
<keyword evidence="4 8" id="KW-0812">Transmembrane</keyword>
<evidence type="ECO:0000256" key="5">
    <source>
        <dbReference type="ARBA" id="ARBA00022824"/>
    </source>
</evidence>
<dbReference type="GO" id="GO:0005789">
    <property type="term" value="C:endoplasmic reticulum membrane"/>
    <property type="evidence" value="ECO:0007669"/>
    <property type="project" value="UniProtKB-SubCell"/>
</dbReference>
<comment type="pathway">
    <text evidence="2">Glycolipid biosynthesis; glycosylphosphatidylinositol-anchor biosynthesis.</text>
</comment>
<reference evidence="9" key="1">
    <citation type="submission" date="2020-01" db="EMBL/GenBank/DDBJ databases">
        <title>Development of genomics and gene disruption for Polysphondylium violaceum indicates a role for the polyketide synthase stlB in stalk morphogenesis.</title>
        <authorList>
            <person name="Narita B."/>
            <person name="Kawabe Y."/>
            <person name="Kin K."/>
            <person name="Saito T."/>
            <person name="Gibbs R."/>
            <person name="Kuspa A."/>
            <person name="Muzny D."/>
            <person name="Queller D."/>
            <person name="Richards S."/>
            <person name="Strassman J."/>
            <person name="Sucgang R."/>
            <person name="Worley K."/>
            <person name="Schaap P."/>
        </authorList>
    </citation>
    <scope>NUCLEOTIDE SEQUENCE</scope>
    <source>
        <strain evidence="9">QSvi11</strain>
    </source>
</reference>
<dbReference type="InterPro" id="IPR009580">
    <property type="entry name" value="GPI_biosynthesis_protein_Pig-F"/>
</dbReference>
<feature type="transmembrane region" description="Helical" evidence="8">
    <location>
        <begin position="124"/>
        <end position="149"/>
    </location>
</feature>
<keyword evidence="6 8" id="KW-1133">Transmembrane helix</keyword>
<sequence length="272" mass="30004">MLFQNLNSSSSNVQTNNINSSNGGGGISITTLNQSTGLTGSSSGINTSMGVSIKANRFHLSISYLATALLIVLFTSSLIQIGITFEQNTVLAQFFLSIFIWTLHLLFSLYIYPMGTKYQKLIRSINGLAIGSVICYLICILYGAPLFNILTLSLKNNNNNNNRGISRTFFFGFLLSSMVTVPTSVLLGCNPHAWKDLFFTPTHNSIYDTCCTIIVVFSIIGSWIGAFPIPLDWDRPWQKWPISCIYGSLGGHILGLLVCSIYSLFYKEKKSN</sequence>
<comment type="caution">
    <text evidence="9">The sequence shown here is derived from an EMBL/GenBank/DDBJ whole genome shotgun (WGS) entry which is preliminary data.</text>
</comment>
<keyword evidence="7 8" id="KW-0472">Membrane</keyword>
<feature type="transmembrane region" description="Helical" evidence="8">
    <location>
        <begin position="62"/>
        <end position="85"/>
    </location>
</feature>
<evidence type="ECO:0000256" key="7">
    <source>
        <dbReference type="ARBA" id="ARBA00023136"/>
    </source>
</evidence>
<dbReference type="EMBL" id="AJWJ01000228">
    <property type="protein sequence ID" value="KAF2073084.1"/>
    <property type="molecule type" value="Genomic_DNA"/>
</dbReference>
<proteinExistence type="predicted"/>
<dbReference type="OrthoDB" id="17366at2759"/>
<keyword evidence="5" id="KW-0256">Endoplasmic reticulum</keyword>
<protein>
    <recommendedName>
        <fullName evidence="11">Phosphatidylinositol-glycan biosynthesis class F protein</fullName>
    </recommendedName>
</protein>
<comment type="subcellular location">
    <subcellularLocation>
        <location evidence="1">Endoplasmic reticulum membrane</location>
        <topology evidence="1">Multi-pass membrane protein</topology>
    </subcellularLocation>
</comment>
<dbReference type="AlphaFoldDB" id="A0A8J4PUT5"/>
<dbReference type="Proteomes" id="UP000695562">
    <property type="component" value="Unassembled WGS sequence"/>
</dbReference>
<gene>
    <name evidence="9" type="ORF">CYY_005608</name>
</gene>
<evidence type="ECO:0000313" key="9">
    <source>
        <dbReference type="EMBL" id="KAF2073084.1"/>
    </source>
</evidence>
<evidence type="ECO:0008006" key="11">
    <source>
        <dbReference type="Google" id="ProtNLM"/>
    </source>
</evidence>
<organism evidence="9 10">
    <name type="scientific">Polysphondylium violaceum</name>
    <dbReference type="NCBI Taxonomy" id="133409"/>
    <lineage>
        <taxon>Eukaryota</taxon>
        <taxon>Amoebozoa</taxon>
        <taxon>Evosea</taxon>
        <taxon>Eumycetozoa</taxon>
        <taxon>Dictyostelia</taxon>
        <taxon>Dictyosteliales</taxon>
        <taxon>Dictyosteliaceae</taxon>
        <taxon>Polysphondylium</taxon>
    </lineage>
</organism>
<accession>A0A8J4PUT5</accession>
<evidence type="ECO:0000256" key="8">
    <source>
        <dbReference type="SAM" id="Phobius"/>
    </source>
</evidence>
<keyword evidence="10" id="KW-1185">Reference proteome</keyword>
<dbReference type="UniPathway" id="UPA00196"/>
<keyword evidence="3" id="KW-0337">GPI-anchor biosynthesis</keyword>
<dbReference type="Pfam" id="PF06699">
    <property type="entry name" value="PIG-F"/>
    <property type="match status" value="1"/>
</dbReference>
<feature type="transmembrane region" description="Helical" evidence="8">
    <location>
        <begin position="91"/>
        <end position="112"/>
    </location>
</feature>